<dbReference type="Proteomes" id="UP000707138">
    <property type="component" value="Unassembled WGS sequence"/>
</dbReference>
<comment type="caution">
    <text evidence="2">The sequence shown here is derived from an EMBL/GenBank/DDBJ whole genome shotgun (WGS) entry which is preliminary data.</text>
</comment>
<feature type="transmembrane region" description="Helical" evidence="1">
    <location>
        <begin position="66"/>
        <end position="88"/>
    </location>
</feature>
<feature type="transmembrane region" description="Helical" evidence="1">
    <location>
        <begin position="12"/>
        <end position="34"/>
    </location>
</feature>
<keyword evidence="3" id="KW-1185">Reference proteome</keyword>
<feature type="transmembrane region" description="Helical" evidence="1">
    <location>
        <begin position="40"/>
        <end position="59"/>
    </location>
</feature>
<feature type="transmembrane region" description="Helical" evidence="1">
    <location>
        <begin position="201"/>
        <end position="217"/>
    </location>
</feature>
<sequence>MRIDLLRPVWHPLTWLAFIALPFIGPHLPLYFGWESGPFELFQAFILFIGGCVSFYIVFRPKPDISLSLANAVPKALLLAITFIWWFMCLRELSWGAVFLPPLGFDPIEGYKFSAREQLSYYTAIHIVCGILAFFSFLAVIRCRYYLLAYWKVRRFPLPEVILAIIMQLFATTAEGHLLPLSSLWLPMGVPPQIVEEWCELLSYLSLLVGQIIFLFNRR</sequence>
<feature type="transmembrane region" description="Helical" evidence="1">
    <location>
        <begin position="119"/>
        <end position="141"/>
    </location>
</feature>
<organism evidence="2 3">
    <name type="scientific">Veillonella magna</name>
    <dbReference type="NCBI Taxonomy" id="464322"/>
    <lineage>
        <taxon>Bacteria</taxon>
        <taxon>Bacillati</taxon>
        <taxon>Bacillota</taxon>
        <taxon>Negativicutes</taxon>
        <taxon>Veillonellales</taxon>
        <taxon>Veillonellaceae</taxon>
        <taxon>Veillonella</taxon>
    </lineage>
</organism>
<accession>A0ABS2GF48</accession>
<gene>
    <name evidence="2" type="ORF">H6A01_03800</name>
</gene>
<keyword evidence="1" id="KW-0472">Membrane</keyword>
<evidence type="ECO:0000313" key="2">
    <source>
        <dbReference type="EMBL" id="MBM6912455.1"/>
    </source>
</evidence>
<name>A0ABS2GF48_9FIRM</name>
<feature type="transmembrane region" description="Helical" evidence="1">
    <location>
        <begin position="161"/>
        <end position="181"/>
    </location>
</feature>
<keyword evidence="1" id="KW-1133">Transmembrane helix</keyword>
<reference evidence="2 3" key="1">
    <citation type="journal article" date="2021" name="Sci. Rep.">
        <title>The distribution of antibiotic resistance genes in chicken gut microbiota commensals.</title>
        <authorList>
            <person name="Juricova H."/>
            <person name="Matiasovicova J."/>
            <person name="Kubasova T."/>
            <person name="Cejkova D."/>
            <person name="Rychlik I."/>
        </authorList>
    </citation>
    <scope>NUCLEOTIDE SEQUENCE [LARGE SCALE GENOMIC DNA]</scope>
    <source>
        <strain evidence="2 3">An537</strain>
    </source>
</reference>
<proteinExistence type="predicted"/>
<dbReference type="RefSeq" id="WP_205087613.1">
    <property type="nucleotide sequence ID" value="NZ_JACJLA010000005.1"/>
</dbReference>
<evidence type="ECO:0000313" key="3">
    <source>
        <dbReference type="Proteomes" id="UP000707138"/>
    </source>
</evidence>
<protein>
    <submittedName>
        <fullName evidence="2">Uncharacterized protein</fullName>
    </submittedName>
</protein>
<keyword evidence="1" id="KW-0812">Transmembrane</keyword>
<dbReference type="EMBL" id="JACJLA010000005">
    <property type="protein sequence ID" value="MBM6912455.1"/>
    <property type="molecule type" value="Genomic_DNA"/>
</dbReference>
<evidence type="ECO:0000256" key="1">
    <source>
        <dbReference type="SAM" id="Phobius"/>
    </source>
</evidence>